<dbReference type="InterPro" id="IPR051336">
    <property type="entry name" value="RhoGEF_Guanine_NuclExch_SF"/>
</dbReference>
<dbReference type="GO" id="GO:0005737">
    <property type="term" value="C:cytoplasm"/>
    <property type="evidence" value="ECO:0007669"/>
    <property type="project" value="TreeGrafter"/>
</dbReference>
<dbReference type="PANTHER" id="PTHR22826:SF211">
    <property type="entry name" value="LD43457P"/>
    <property type="match status" value="1"/>
</dbReference>
<evidence type="ECO:0000313" key="3">
    <source>
        <dbReference type="Proteomes" id="UP000030764"/>
    </source>
</evidence>
<protein>
    <submittedName>
        <fullName evidence="2">Uncharacterized protein</fullName>
    </submittedName>
</protein>
<dbReference type="PANTHER" id="PTHR22826">
    <property type="entry name" value="RHO GUANINE EXCHANGE FACTOR-RELATED"/>
    <property type="match status" value="1"/>
</dbReference>
<proteinExistence type="predicted"/>
<accession>A0A085LMJ6</accession>
<dbReference type="GO" id="GO:0005085">
    <property type="term" value="F:guanyl-nucleotide exchange factor activity"/>
    <property type="evidence" value="ECO:0007669"/>
    <property type="project" value="UniProtKB-KW"/>
</dbReference>
<dbReference type="AlphaFoldDB" id="A0A085LMJ6"/>
<dbReference type="EMBL" id="KL363388">
    <property type="protein sequence ID" value="KFD46192.1"/>
    <property type="molecule type" value="Genomic_DNA"/>
</dbReference>
<gene>
    <name evidence="2" type="ORF">M513_12940</name>
</gene>
<evidence type="ECO:0000313" key="2">
    <source>
        <dbReference type="EMBL" id="KFD46192.1"/>
    </source>
</evidence>
<sequence>MVWSSREAIFNSAPTSQRILRADLEESGYQSALTRSQNSQYGTGWLYHDSESIASTSSCDEWDGYMTIDNERIKIREVSDLLVTRYAFISGAKSEQGLPVLTFPDSHVQFSFADYRILVNYLARLQPVEDIFNGFVAIIDRRTDRWSSVKTVLSYLTPSRCLCAKTGRSATTSVGSWLQKDIGSEEISATFPARISKSKST</sequence>
<keyword evidence="3" id="KW-1185">Reference proteome</keyword>
<keyword evidence="1" id="KW-0344">Guanine-nucleotide releasing factor</keyword>
<evidence type="ECO:0000256" key="1">
    <source>
        <dbReference type="ARBA" id="ARBA00022658"/>
    </source>
</evidence>
<organism evidence="2 3">
    <name type="scientific">Trichuris suis</name>
    <name type="common">pig whipworm</name>
    <dbReference type="NCBI Taxonomy" id="68888"/>
    <lineage>
        <taxon>Eukaryota</taxon>
        <taxon>Metazoa</taxon>
        <taxon>Ecdysozoa</taxon>
        <taxon>Nematoda</taxon>
        <taxon>Enoplea</taxon>
        <taxon>Dorylaimia</taxon>
        <taxon>Trichinellida</taxon>
        <taxon>Trichuridae</taxon>
        <taxon>Trichuris</taxon>
    </lineage>
</organism>
<dbReference type="Proteomes" id="UP000030764">
    <property type="component" value="Unassembled WGS sequence"/>
</dbReference>
<reference evidence="2 3" key="1">
    <citation type="journal article" date="2014" name="Nat. Genet.">
        <title>Genome and transcriptome of the porcine whipworm Trichuris suis.</title>
        <authorList>
            <person name="Jex A.R."/>
            <person name="Nejsum P."/>
            <person name="Schwarz E.M."/>
            <person name="Hu L."/>
            <person name="Young N.D."/>
            <person name="Hall R.S."/>
            <person name="Korhonen P.K."/>
            <person name="Liao S."/>
            <person name="Thamsborg S."/>
            <person name="Xia J."/>
            <person name="Xu P."/>
            <person name="Wang S."/>
            <person name="Scheerlinck J.P."/>
            <person name="Hofmann A."/>
            <person name="Sternberg P.W."/>
            <person name="Wang J."/>
            <person name="Gasser R.B."/>
        </authorList>
    </citation>
    <scope>NUCLEOTIDE SEQUENCE [LARGE SCALE GENOMIC DNA]</scope>
    <source>
        <strain evidence="2">DCEP-RM93M</strain>
    </source>
</reference>
<name>A0A085LMJ6_9BILA</name>